<evidence type="ECO:0000313" key="2">
    <source>
        <dbReference type="EMBL" id="MCX2965600.1"/>
    </source>
</evidence>
<reference evidence="2" key="1">
    <citation type="submission" date="2022-10" db="EMBL/GenBank/DDBJ databases">
        <title>WGS of marine actinomycetes from Thailand.</title>
        <authorList>
            <person name="Thawai C."/>
        </authorList>
    </citation>
    <scope>NUCLEOTIDE SEQUENCE</scope>
    <source>
        <strain evidence="2">SW21</strain>
    </source>
</reference>
<keyword evidence="3" id="KW-1185">Reference proteome</keyword>
<dbReference type="AlphaFoldDB" id="A0A9X3D624"/>
<evidence type="ECO:0000259" key="1">
    <source>
        <dbReference type="PROSITE" id="PS51674"/>
    </source>
</evidence>
<protein>
    <submittedName>
        <fullName evidence="2">WhiB family transcriptional regulator</fullName>
    </submittedName>
</protein>
<name>A0A9X3D624_9ACTN</name>
<gene>
    <name evidence="2" type="ORF">OSB52_16055</name>
</gene>
<sequence length="107" mass="11355">MSRPASIHDPGIVPLLSALLAGTPKLDGARCIERPDLFDPRDRGEPLKAARARHQQAAALCDSCPSVALCRAWAATQPRELHRAVVGGIRPRLAGEHTTPAPQLIGA</sequence>
<feature type="domain" description="4Fe-4S Wbl-type" evidence="1">
    <location>
        <begin position="30"/>
        <end position="96"/>
    </location>
</feature>
<dbReference type="Proteomes" id="UP001143347">
    <property type="component" value="Unassembled WGS sequence"/>
</dbReference>
<accession>A0A9X3D624</accession>
<dbReference type="InterPro" id="IPR034768">
    <property type="entry name" value="4FE4S_WBL"/>
</dbReference>
<organism evidence="2 3">
    <name type="scientific">Gordonia aquimaris</name>
    <dbReference type="NCBI Taxonomy" id="2984863"/>
    <lineage>
        <taxon>Bacteria</taxon>
        <taxon>Bacillati</taxon>
        <taxon>Actinomycetota</taxon>
        <taxon>Actinomycetes</taxon>
        <taxon>Mycobacteriales</taxon>
        <taxon>Gordoniaceae</taxon>
        <taxon>Gordonia</taxon>
    </lineage>
</organism>
<dbReference type="PROSITE" id="PS51674">
    <property type="entry name" value="4FE4S_WBL"/>
    <property type="match status" value="1"/>
</dbReference>
<comment type="caution">
    <text evidence="2">The sequence shown here is derived from an EMBL/GenBank/DDBJ whole genome shotgun (WGS) entry which is preliminary data.</text>
</comment>
<dbReference type="EMBL" id="JAPKFM010000017">
    <property type="protein sequence ID" value="MCX2965600.1"/>
    <property type="molecule type" value="Genomic_DNA"/>
</dbReference>
<proteinExistence type="predicted"/>
<dbReference type="Pfam" id="PF02467">
    <property type="entry name" value="Whib"/>
    <property type="match status" value="1"/>
</dbReference>
<dbReference type="RefSeq" id="WP_266062683.1">
    <property type="nucleotide sequence ID" value="NZ_JAPKFM010000017.1"/>
</dbReference>
<evidence type="ECO:0000313" key="3">
    <source>
        <dbReference type="Proteomes" id="UP001143347"/>
    </source>
</evidence>